<evidence type="ECO:0000313" key="2">
    <source>
        <dbReference type="EMBL" id="RMZ46316.1"/>
    </source>
</evidence>
<dbReference type="PANTHER" id="PTHR24148:SF77">
    <property type="entry name" value="HETEROKARYON INCOMPATIBILITY DOMAIN-CONTAINING PROTEIN"/>
    <property type="match status" value="1"/>
</dbReference>
<dbReference type="InterPro" id="IPR052895">
    <property type="entry name" value="HetReg/Transcr_Mod"/>
</dbReference>
<accession>A0AB74CJQ1</accession>
<dbReference type="InterPro" id="IPR010730">
    <property type="entry name" value="HET"/>
</dbReference>
<dbReference type="PANTHER" id="PTHR24148">
    <property type="entry name" value="ANKYRIN REPEAT DOMAIN-CONTAINING PROTEIN 39 HOMOLOG-RELATED"/>
    <property type="match status" value="1"/>
</dbReference>
<dbReference type="AlphaFoldDB" id="A0AB74CJQ1"/>
<evidence type="ECO:0000313" key="3">
    <source>
        <dbReference type="Proteomes" id="UP000275480"/>
    </source>
</evidence>
<name>A0AB74CJQ1_ASPFL</name>
<proteinExistence type="predicted"/>
<dbReference type="EMBL" id="QQZZ01000034">
    <property type="protein sequence ID" value="RMZ46316.1"/>
    <property type="molecule type" value="Genomic_DNA"/>
</dbReference>
<sequence>MPAYSTQKSHQYEALSYVWGNPNDTQSILVNGHYFQVTQSLYTALLHIRDDQLVRRLWVDAICINQNDDDEKTSQIPLMRDMYGYTYLVLVWLGDVADNSDEAFETIRLSGEQALYGNIPL</sequence>
<gene>
    <name evidence="2" type="ORF">CA14_008190</name>
</gene>
<reference evidence="2 3" key="1">
    <citation type="submission" date="2018-07" db="EMBL/GenBank/DDBJ databases">
        <title>Identification of spontaneous genetic mutation associated with occurrence of a yellow conidial color mutant of Aspergillus flavus.</title>
        <authorList>
            <person name="Chang P.-K."/>
            <person name="Mack B.M."/>
            <person name="Scharfenstein L."/>
            <person name="Gilbert M.K."/>
        </authorList>
    </citation>
    <scope>NUCLEOTIDE SEQUENCE [LARGE SCALE GENOMIC DNA]</scope>
    <source>
        <strain evidence="2 3">CA14</strain>
    </source>
</reference>
<comment type="caution">
    <text evidence="2">The sequence shown here is derived from an EMBL/GenBank/DDBJ whole genome shotgun (WGS) entry which is preliminary data.</text>
</comment>
<dbReference type="Pfam" id="PF06985">
    <property type="entry name" value="HET"/>
    <property type="match status" value="1"/>
</dbReference>
<feature type="domain" description="Heterokaryon incompatibility" evidence="1">
    <location>
        <begin position="12"/>
        <end position="108"/>
    </location>
</feature>
<evidence type="ECO:0000259" key="1">
    <source>
        <dbReference type="Pfam" id="PF06985"/>
    </source>
</evidence>
<organism evidence="2 3">
    <name type="scientific">Aspergillus flavus</name>
    <dbReference type="NCBI Taxonomy" id="5059"/>
    <lineage>
        <taxon>Eukaryota</taxon>
        <taxon>Fungi</taxon>
        <taxon>Dikarya</taxon>
        <taxon>Ascomycota</taxon>
        <taxon>Pezizomycotina</taxon>
        <taxon>Eurotiomycetes</taxon>
        <taxon>Eurotiomycetidae</taxon>
        <taxon>Eurotiales</taxon>
        <taxon>Aspergillaceae</taxon>
        <taxon>Aspergillus</taxon>
        <taxon>Aspergillus subgen. Circumdati</taxon>
    </lineage>
</organism>
<protein>
    <recommendedName>
        <fullName evidence="1">Heterokaryon incompatibility domain-containing protein</fullName>
    </recommendedName>
</protein>
<dbReference type="Proteomes" id="UP000275480">
    <property type="component" value="Unassembled WGS sequence"/>
</dbReference>